<proteinExistence type="predicted"/>
<evidence type="ECO:0000313" key="1">
    <source>
        <dbReference type="EMBL" id="MED6218544.1"/>
    </source>
</evidence>
<dbReference type="Proteomes" id="UP001341840">
    <property type="component" value="Unassembled WGS sequence"/>
</dbReference>
<dbReference type="EMBL" id="JASCZI010271967">
    <property type="protein sequence ID" value="MED6218544.1"/>
    <property type="molecule type" value="Genomic_DNA"/>
</dbReference>
<keyword evidence="2" id="KW-1185">Reference proteome</keyword>
<accession>A0ABU6Z8F6</accession>
<evidence type="ECO:0000313" key="2">
    <source>
        <dbReference type="Proteomes" id="UP001341840"/>
    </source>
</evidence>
<organism evidence="1 2">
    <name type="scientific">Stylosanthes scabra</name>
    <dbReference type="NCBI Taxonomy" id="79078"/>
    <lineage>
        <taxon>Eukaryota</taxon>
        <taxon>Viridiplantae</taxon>
        <taxon>Streptophyta</taxon>
        <taxon>Embryophyta</taxon>
        <taxon>Tracheophyta</taxon>
        <taxon>Spermatophyta</taxon>
        <taxon>Magnoliopsida</taxon>
        <taxon>eudicotyledons</taxon>
        <taxon>Gunneridae</taxon>
        <taxon>Pentapetalae</taxon>
        <taxon>rosids</taxon>
        <taxon>fabids</taxon>
        <taxon>Fabales</taxon>
        <taxon>Fabaceae</taxon>
        <taxon>Papilionoideae</taxon>
        <taxon>50 kb inversion clade</taxon>
        <taxon>dalbergioids sensu lato</taxon>
        <taxon>Dalbergieae</taxon>
        <taxon>Pterocarpus clade</taxon>
        <taxon>Stylosanthes</taxon>
    </lineage>
</organism>
<sequence>MFQHADISIMSDSVQVFLYNLGGGFREIRKVGYRFLSLQPNGRFVHILVWLFNDEHVRVTFGCHRRLMPQHVMDFFVEVGEAGSPYGPPVAATPVCIAESSEGGECIPDTPANGGPRYILPAPPPIPRLADVPCFFQQLDLDEGASVDPLKAGMLMPEILVEFRTSTGKCIGSYQVAKSLTWSKRDLLVSRKLGLPCGALVGVKFGSSLELGPNLTLVPLG</sequence>
<comment type="caution">
    <text evidence="1">The sequence shown here is derived from an EMBL/GenBank/DDBJ whole genome shotgun (WGS) entry which is preliminary data.</text>
</comment>
<gene>
    <name evidence="1" type="ORF">PIB30_027618</name>
</gene>
<reference evidence="1 2" key="1">
    <citation type="journal article" date="2023" name="Plants (Basel)">
        <title>Bridging the Gap: Combining Genomics and Transcriptomics Approaches to Understand Stylosanthes scabra, an Orphan Legume from the Brazilian Caatinga.</title>
        <authorList>
            <person name="Ferreira-Neto J.R.C."/>
            <person name="da Silva M.D."/>
            <person name="Binneck E."/>
            <person name="de Melo N.F."/>
            <person name="da Silva R.H."/>
            <person name="de Melo A.L.T.M."/>
            <person name="Pandolfi V."/>
            <person name="Bustamante F.O."/>
            <person name="Brasileiro-Vidal A.C."/>
            <person name="Benko-Iseppon A.M."/>
        </authorList>
    </citation>
    <scope>NUCLEOTIDE SEQUENCE [LARGE SCALE GENOMIC DNA]</scope>
    <source>
        <tissue evidence="1">Leaves</tissue>
    </source>
</reference>
<name>A0ABU6Z8F6_9FABA</name>
<evidence type="ECO:0008006" key="3">
    <source>
        <dbReference type="Google" id="ProtNLM"/>
    </source>
</evidence>
<protein>
    <recommendedName>
        <fullName evidence="3">DUF4283 domain-containing protein</fullName>
    </recommendedName>
</protein>